<dbReference type="GO" id="GO:0006605">
    <property type="term" value="P:protein targeting"/>
    <property type="evidence" value="ECO:0007669"/>
    <property type="project" value="UniProtKB-UniRule"/>
</dbReference>
<evidence type="ECO:0000313" key="12">
    <source>
        <dbReference type="Proteomes" id="UP000190837"/>
    </source>
</evidence>
<evidence type="ECO:0000313" key="11">
    <source>
        <dbReference type="EMBL" id="SAM58725.1"/>
    </source>
</evidence>
<dbReference type="PRINTS" id="PR01755">
    <property type="entry name" value="SECFTRNLCASE"/>
</dbReference>
<evidence type="ECO:0000256" key="9">
    <source>
        <dbReference type="HAMAP-Rule" id="MF_01464"/>
    </source>
</evidence>
<keyword evidence="4 9" id="KW-0812">Transmembrane</keyword>
<dbReference type="Proteomes" id="UP000190837">
    <property type="component" value="Unassembled WGS sequence"/>
</dbReference>
<dbReference type="HAMAP" id="MF_01464_B">
    <property type="entry name" value="SecF_B"/>
    <property type="match status" value="1"/>
</dbReference>
<comment type="function">
    <text evidence="9">Part of the Sec protein translocase complex. Interacts with the SecYEG preprotein conducting channel. SecDF uses the proton motive force (PMF) to complete protein translocation after the ATP-dependent function of SecA.</text>
</comment>
<dbReference type="InterPro" id="IPR055344">
    <property type="entry name" value="SecD_SecF_C_bact"/>
</dbReference>
<dbReference type="InterPro" id="IPR022645">
    <property type="entry name" value="SecD/SecF_bac"/>
</dbReference>
<dbReference type="GO" id="GO:0005886">
    <property type="term" value="C:plasma membrane"/>
    <property type="evidence" value="ECO:0007669"/>
    <property type="project" value="UniProtKB-SubCell"/>
</dbReference>
<name>A0A1C3H2K6_9GAMM</name>
<dbReference type="InterPro" id="IPR048634">
    <property type="entry name" value="SecD_SecF_C"/>
</dbReference>
<evidence type="ECO:0000256" key="5">
    <source>
        <dbReference type="ARBA" id="ARBA00022927"/>
    </source>
</evidence>
<evidence type="ECO:0000256" key="7">
    <source>
        <dbReference type="ARBA" id="ARBA00023010"/>
    </source>
</evidence>
<keyword evidence="7 9" id="KW-0811">Translocation</keyword>
<dbReference type="InterPro" id="IPR022813">
    <property type="entry name" value="SecD/SecF_arch_bac"/>
</dbReference>
<feature type="transmembrane region" description="Helical" evidence="9">
    <location>
        <begin position="263"/>
        <end position="285"/>
    </location>
</feature>
<dbReference type="PANTHER" id="PTHR30081">
    <property type="entry name" value="PROTEIN-EXPORT MEMBRANE PROTEIN SEC"/>
    <property type="match status" value="1"/>
</dbReference>
<keyword evidence="6 9" id="KW-1133">Transmembrane helix</keyword>
<keyword evidence="8 9" id="KW-0472">Membrane</keyword>
<dbReference type="InterPro" id="IPR022646">
    <property type="entry name" value="SecD/SecF_CS"/>
</dbReference>
<organism evidence="11 12">
    <name type="scientific">Cardiobacterium hominis</name>
    <dbReference type="NCBI Taxonomy" id="2718"/>
    <lineage>
        <taxon>Bacteria</taxon>
        <taxon>Pseudomonadati</taxon>
        <taxon>Pseudomonadota</taxon>
        <taxon>Gammaproteobacteria</taxon>
        <taxon>Cardiobacteriales</taxon>
        <taxon>Cardiobacteriaceae</taxon>
        <taxon>Cardiobacterium</taxon>
    </lineage>
</organism>
<dbReference type="GO" id="GO:0015450">
    <property type="term" value="F:protein-transporting ATPase activity"/>
    <property type="evidence" value="ECO:0007669"/>
    <property type="project" value="InterPro"/>
</dbReference>
<feature type="transmembrane region" description="Helical" evidence="9">
    <location>
        <begin position="18"/>
        <end position="37"/>
    </location>
</feature>
<evidence type="ECO:0000256" key="4">
    <source>
        <dbReference type="ARBA" id="ARBA00022692"/>
    </source>
</evidence>
<dbReference type="NCBIfam" id="TIGR00966">
    <property type="entry name" value="transloc_SecF"/>
    <property type="match status" value="1"/>
</dbReference>
<comment type="similarity">
    <text evidence="9">Belongs to the SecD/SecF family. SecF subfamily.</text>
</comment>
<comment type="subcellular location">
    <subcellularLocation>
        <location evidence="1 9">Cell membrane</location>
        <topology evidence="1 9">Multi-pass membrane protein</topology>
    </subcellularLocation>
</comment>
<evidence type="ECO:0000256" key="3">
    <source>
        <dbReference type="ARBA" id="ARBA00022475"/>
    </source>
</evidence>
<evidence type="ECO:0000256" key="1">
    <source>
        <dbReference type="ARBA" id="ARBA00004651"/>
    </source>
</evidence>
<gene>
    <name evidence="9" type="primary">secF</name>
    <name evidence="11" type="ORF">CHUV0807_0478</name>
</gene>
<evidence type="ECO:0000256" key="2">
    <source>
        <dbReference type="ARBA" id="ARBA00022448"/>
    </source>
</evidence>
<proteinExistence type="inferred from homology"/>
<accession>A0A1C3H2K6</accession>
<dbReference type="InterPro" id="IPR005665">
    <property type="entry name" value="SecF_bac"/>
</dbReference>
<feature type="transmembrane region" description="Helical" evidence="9">
    <location>
        <begin position="238"/>
        <end position="257"/>
    </location>
</feature>
<evidence type="ECO:0000259" key="10">
    <source>
        <dbReference type="Pfam" id="PF02355"/>
    </source>
</evidence>
<protein>
    <recommendedName>
        <fullName evidence="9">Protein-export membrane protein SecF</fullName>
    </recommendedName>
</protein>
<dbReference type="Pfam" id="PF07549">
    <property type="entry name" value="Sec_GG"/>
    <property type="match status" value="1"/>
</dbReference>
<dbReference type="Gene3D" id="1.20.1640.10">
    <property type="entry name" value="Multidrug efflux transporter AcrB transmembrane domain"/>
    <property type="match status" value="1"/>
</dbReference>
<keyword evidence="5 9" id="KW-0653">Protein transport</keyword>
<evidence type="ECO:0000256" key="6">
    <source>
        <dbReference type="ARBA" id="ARBA00022989"/>
    </source>
</evidence>
<feature type="transmembrane region" description="Helical" evidence="9">
    <location>
        <begin position="130"/>
        <end position="151"/>
    </location>
</feature>
<dbReference type="NCBIfam" id="TIGR00916">
    <property type="entry name" value="2A0604s01"/>
    <property type="match status" value="1"/>
</dbReference>
<sequence length="306" mass="33310">MQIKLPYIHFMNYSRQGLWFSTVLTIAAVLLIIVRGFNFGLEFTGGATIEMQYAQAADIGHVRSVVEKIVPDAGVVQYGSSRDVQIRFAEQEGANIDQTMSEMVSALQADAPDAKLTGQSKVGGQYKEELVSKGLLAIGLACIGMIIYLGLRFEWKFALGAVLAQLHDVIITAGVFSLMGWTFDLNVLAALLAILGYSVNDTVVVYDRIRENFRKLPAVTPKDVIDTSINQTLARTMVTSFTTLLSVIALALFGGTILAGFSIAMIIGIVFGTYSSIFVASAIVYRMGVKHEDLMPRAQKPIDDLP</sequence>
<dbReference type="AlphaFoldDB" id="A0A1C3H2K6"/>
<dbReference type="RefSeq" id="WP_079539440.1">
    <property type="nucleotide sequence ID" value="NZ_CP171111.1"/>
</dbReference>
<evidence type="ECO:0000256" key="8">
    <source>
        <dbReference type="ARBA" id="ARBA00023136"/>
    </source>
</evidence>
<dbReference type="GO" id="GO:0043952">
    <property type="term" value="P:protein transport by the Sec complex"/>
    <property type="evidence" value="ECO:0007669"/>
    <property type="project" value="UniProtKB-UniRule"/>
</dbReference>
<feature type="transmembrane region" description="Helical" evidence="9">
    <location>
        <begin position="158"/>
        <end position="181"/>
    </location>
</feature>
<dbReference type="PANTHER" id="PTHR30081:SF8">
    <property type="entry name" value="PROTEIN TRANSLOCASE SUBUNIT SECF"/>
    <property type="match status" value="1"/>
</dbReference>
<reference evidence="12" key="1">
    <citation type="submission" date="2016-04" db="EMBL/GenBank/DDBJ databases">
        <authorList>
            <person name="Tagini F."/>
        </authorList>
    </citation>
    <scope>NUCLEOTIDE SEQUENCE [LARGE SCALE GENOMIC DNA]</scope>
    <source>
        <strain evidence="12">CHUV0807</strain>
    </source>
</reference>
<keyword evidence="3 9" id="KW-1003">Cell membrane</keyword>
<dbReference type="GO" id="GO:0065002">
    <property type="term" value="P:intracellular protein transmembrane transport"/>
    <property type="evidence" value="ECO:0007669"/>
    <property type="project" value="UniProtKB-UniRule"/>
</dbReference>
<keyword evidence="2 9" id="KW-0813">Transport</keyword>
<feature type="domain" description="Protein export membrane protein SecD/SecF C-terminal" evidence="10">
    <location>
        <begin position="108"/>
        <end position="288"/>
    </location>
</feature>
<dbReference type="EMBL" id="FKLO01000023">
    <property type="protein sequence ID" value="SAM58725.1"/>
    <property type="molecule type" value="Genomic_DNA"/>
</dbReference>
<dbReference type="Pfam" id="PF02355">
    <property type="entry name" value="SecD_SecF_C"/>
    <property type="match status" value="1"/>
</dbReference>
<feature type="transmembrane region" description="Helical" evidence="9">
    <location>
        <begin position="187"/>
        <end position="206"/>
    </location>
</feature>
<comment type="subunit">
    <text evidence="9">Forms a complex with SecD. Part of the essential Sec protein translocation apparatus which comprises SecA, SecYEG and auxiliary proteins SecDF-YajC and YidC.</text>
</comment>
<dbReference type="SUPFAM" id="SSF82866">
    <property type="entry name" value="Multidrug efflux transporter AcrB transmembrane domain"/>
    <property type="match status" value="1"/>
</dbReference>